<accession>A0ABV9SW44</accession>
<feature type="domain" description="NAD-dependent epimerase/dehydratase" evidence="2">
    <location>
        <begin position="4"/>
        <end position="123"/>
    </location>
</feature>
<dbReference type="Pfam" id="PF01370">
    <property type="entry name" value="Epimerase"/>
    <property type="match status" value="1"/>
</dbReference>
<dbReference type="InterPro" id="IPR013549">
    <property type="entry name" value="DUF1731"/>
</dbReference>
<dbReference type="Proteomes" id="UP001595818">
    <property type="component" value="Unassembled WGS sequence"/>
</dbReference>
<sequence>MKKILVTGGSGLIGRRITDLFEKEGKEVAWLSRSPEKYDQKSFFWDPRKNELDPEALIWCEAIIHLAGEGVADKRWTEERKKEILESRVLTTRLLFNEIKKLETKPGVFISASAVGYYGMDTGNRLIYEGDPAGSDFLAEVVKKWESEAKQFYSLGIRVVKLRTGIVLSSDGGALVAMMKPPVAAPLGSGRQYMSWIHIADLARMYYHALENAGITGIYNAVGPVPVNNKTLTRKAAKYHNKPYVNIGVPGFALKIALGEMAEMLLGGSRVSNEKIAGTGFQYLYPELNQALENLYR</sequence>
<protein>
    <submittedName>
        <fullName evidence="4">TIGR01777 family oxidoreductase</fullName>
    </submittedName>
</protein>
<dbReference type="Gene3D" id="3.40.50.720">
    <property type="entry name" value="NAD(P)-binding Rossmann-like Domain"/>
    <property type="match status" value="1"/>
</dbReference>
<comment type="caution">
    <text evidence="4">The sequence shown here is derived from an EMBL/GenBank/DDBJ whole genome shotgun (WGS) entry which is preliminary data.</text>
</comment>
<dbReference type="NCBIfam" id="TIGR01777">
    <property type="entry name" value="yfcH"/>
    <property type="match status" value="1"/>
</dbReference>
<reference evidence="5" key="1">
    <citation type="journal article" date="2019" name="Int. J. Syst. Evol. Microbiol.">
        <title>The Global Catalogue of Microorganisms (GCM) 10K type strain sequencing project: providing services to taxonomists for standard genome sequencing and annotation.</title>
        <authorList>
            <consortium name="The Broad Institute Genomics Platform"/>
            <consortium name="The Broad Institute Genome Sequencing Center for Infectious Disease"/>
            <person name="Wu L."/>
            <person name="Ma J."/>
        </authorList>
    </citation>
    <scope>NUCLEOTIDE SEQUENCE [LARGE SCALE GENOMIC DNA]</scope>
    <source>
        <strain evidence="5">CGMCC 4.7466</strain>
    </source>
</reference>
<evidence type="ECO:0000259" key="3">
    <source>
        <dbReference type="Pfam" id="PF08338"/>
    </source>
</evidence>
<dbReference type="EMBL" id="JBHSJJ010000001">
    <property type="protein sequence ID" value="MFC4870625.1"/>
    <property type="molecule type" value="Genomic_DNA"/>
</dbReference>
<evidence type="ECO:0000259" key="2">
    <source>
        <dbReference type="Pfam" id="PF01370"/>
    </source>
</evidence>
<gene>
    <name evidence="4" type="ORF">ACFPFU_02925</name>
</gene>
<name>A0ABV9SW44_9BACT</name>
<evidence type="ECO:0000256" key="1">
    <source>
        <dbReference type="ARBA" id="ARBA00009353"/>
    </source>
</evidence>
<feature type="domain" description="DUF1731" evidence="3">
    <location>
        <begin position="249"/>
        <end position="295"/>
    </location>
</feature>
<dbReference type="Pfam" id="PF08338">
    <property type="entry name" value="DUF1731"/>
    <property type="match status" value="1"/>
</dbReference>
<dbReference type="InterPro" id="IPR010099">
    <property type="entry name" value="SDR39U1"/>
</dbReference>
<dbReference type="InterPro" id="IPR036291">
    <property type="entry name" value="NAD(P)-bd_dom_sf"/>
</dbReference>
<dbReference type="InterPro" id="IPR001509">
    <property type="entry name" value="Epimerase_deHydtase"/>
</dbReference>
<organism evidence="4 5">
    <name type="scientific">Negadavirga shengliensis</name>
    <dbReference type="NCBI Taxonomy" id="1389218"/>
    <lineage>
        <taxon>Bacteria</taxon>
        <taxon>Pseudomonadati</taxon>
        <taxon>Bacteroidota</taxon>
        <taxon>Cytophagia</taxon>
        <taxon>Cytophagales</taxon>
        <taxon>Cyclobacteriaceae</taxon>
        <taxon>Negadavirga</taxon>
    </lineage>
</organism>
<keyword evidence="5" id="KW-1185">Reference proteome</keyword>
<dbReference type="PANTHER" id="PTHR11092:SF0">
    <property type="entry name" value="EPIMERASE FAMILY PROTEIN SDR39U1"/>
    <property type="match status" value="1"/>
</dbReference>
<comment type="similarity">
    <text evidence="1">Belongs to the NAD(P)-dependent epimerase/dehydratase family. SDR39U1 subfamily.</text>
</comment>
<dbReference type="SUPFAM" id="SSF51735">
    <property type="entry name" value="NAD(P)-binding Rossmann-fold domains"/>
    <property type="match status" value="1"/>
</dbReference>
<dbReference type="PANTHER" id="PTHR11092">
    <property type="entry name" value="SUGAR NUCLEOTIDE EPIMERASE RELATED"/>
    <property type="match status" value="1"/>
</dbReference>
<dbReference type="RefSeq" id="WP_377061321.1">
    <property type="nucleotide sequence ID" value="NZ_JBHSJJ010000001.1"/>
</dbReference>
<evidence type="ECO:0000313" key="5">
    <source>
        <dbReference type="Proteomes" id="UP001595818"/>
    </source>
</evidence>
<proteinExistence type="inferred from homology"/>
<evidence type="ECO:0000313" key="4">
    <source>
        <dbReference type="EMBL" id="MFC4870625.1"/>
    </source>
</evidence>